<gene>
    <name evidence="7" type="ORF">CLA01_21530</name>
</gene>
<comment type="cofactor">
    <cofactor evidence="1">
        <name>Zn(2+)</name>
        <dbReference type="ChEBI" id="CHEBI:29105"/>
    </cofactor>
</comment>
<protein>
    <submittedName>
        <fullName evidence="7">N-acyl homoserine lactonase family protein</fullName>
    </submittedName>
</protein>
<dbReference type="Pfam" id="PF00753">
    <property type="entry name" value="Lactamase_B"/>
    <property type="match status" value="1"/>
</dbReference>
<accession>A0A511YA58</accession>
<dbReference type="PANTHER" id="PTHR42978:SF7">
    <property type="entry name" value="METALLO-HYDROLASE RV2300C-RELATED"/>
    <property type="match status" value="1"/>
</dbReference>
<sequence>MIKVHLLHCGQVRVDSSLPFHENSINPLAYTGLFRSKKHQVWLPVSVYLIEHPKGLVLIDTGWHSDVRNHQKEHLGFLQYSVSRALLPDGDAINEQLEKLGYKTSDIDYLVLSHMHADHVSGIKLVKDAKKILVSDLEWKETQDRSMRYVKSMWEDVDFELFNFNKTGIGPEGLSYDLFDDGTVVFVSTPGHTMGLASTIIKNKENFVLLASDVGYAKKSWEQMILPGVQVNKHKVVSSLKWIKSESEKPTCIEAIANHDPGMKPHVIEL</sequence>
<proteinExistence type="inferred from homology"/>
<dbReference type="InterPro" id="IPR001279">
    <property type="entry name" value="Metallo-B-lactamas"/>
</dbReference>
<dbReference type="RefSeq" id="WP_111954281.1">
    <property type="nucleotide sequence ID" value="NZ_BJYI01000006.1"/>
</dbReference>
<evidence type="ECO:0000256" key="5">
    <source>
        <dbReference type="ARBA" id="ARBA00022833"/>
    </source>
</evidence>
<dbReference type="CDD" id="cd07729">
    <property type="entry name" value="AHL_lactonase_MBL-fold"/>
    <property type="match status" value="1"/>
</dbReference>
<evidence type="ECO:0000256" key="4">
    <source>
        <dbReference type="ARBA" id="ARBA00022801"/>
    </source>
</evidence>
<keyword evidence="3" id="KW-0479">Metal-binding</keyword>
<dbReference type="GO" id="GO:0016787">
    <property type="term" value="F:hydrolase activity"/>
    <property type="evidence" value="ECO:0007669"/>
    <property type="project" value="UniProtKB-KW"/>
</dbReference>
<dbReference type="Gene3D" id="3.60.15.10">
    <property type="entry name" value="Ribonuclease Z/Hydroxyacylglutathione hydrolase-like"/>
    <property type="match status" value="1"/>
</dbReference>
<dbReference type="SUPFAM" id="SSF56281">
    <property type="entry name" value="Metallo-hydrolase/oxidoreductase"/>
    <property type="match status" value="1"/>
</dbReference>
<comment type="caution">
    <text evidence="7">The sequence shown here is derived from an EMBL/GenBank/DDBJ whole genome shotgun (WGS) entry which is preliminary data.</text>
</comment>
<organism evidence="7 8">
    <name type="scientific">Chryseobacterium lathyri</name>
    <dbReference type="NCBI Taxonomy" id="395933"/>
    <lineage>
        <taxon>Bacteria</taxon>
        <taxon>Pseudomonadati</taxon>
        <taxon>Bacteroidota</taxon>
        <taxon>Flavobacteriia</taxon>
        <taxon>Flavobacteriales</taxon>
        <taxon>Weeksellaceae</taxon>
        <taxon>Chryseobacterium group</taxon>
        <taxon>Chryseobacterium</taxon>
    </lineage>
</organism>
<evidence type="ECO:0000256" key="2">
    <source>
        <dbReference type="ARBA" id="ARBA00007749"/>
    </source>
</evidence>
<dbReference type="Proteomes" id="UP000321150">
    <property type="component" value="Unassembled WGS sequence"/>
</dbReference>
<dbReference type="AlphaFoldDB" id="A0A511YA58"/>
<feature type="domain" description="Metallo-beta-lactamase" evidence="6">
    <location>
        <begin position="44"/>
        <end position="259"/>
    </location>
</feature>
<comment type="similarity">
    <text evidence="2">Belongs to the metallo-beta-lactamase superfamily.</text>
</comment>
<evidence type="ECO:0000259" key="6">
    <source>
        <dbReference type="SMART" id="SM00849"/>
    </source>
</evidence>
<dbReference type="OrthoDB" id="9802248at2"/>
<dbReference type="InterPro" id="IPR051013">
    <property type="entry name" value="MBL_superfamily_lactonases"/>
</dbReference>
<reference evidence="7 8" key="1">
    <citation type="submission" date="2019-07" db="EMBL/GenBank/DDBJ databases">
        <title>Whole genome shotgun sequence of Chryseobacterium lathyri NBRC 105250.</title>
        <authorList>
            <person name="Hosoyama A."/>
            <person name="Uohara A."/>
            <person name="Ohji S."/>
            <person name="Ichikawa N."/>
        </authorList>
    </citation>
    <scope>NUCLEOTIDE SEQUENCE [LARGE SCALE GENOMIC DNA]</scope>
    <source>
        <strain evidence="7 8">NBRC 105250</strain>
    </source>
</reference>
<dbReference type="SMART" id="SM00849">
    <property type="entry name" value="Lactamase_B"/>
    <property type="match status" value="1"/>
</dbReference>
<evidence type="ECO:0000256" key="1">
    <source>
        <dbReference type="ARBA" id="ARBA00001947"/>
    </source>
</evidence>
<evidence type="ECO:0000256" key="3">
    <source>
        <dbReference type="ARBA" id="ARBA00022723"/>
    </source>
</evidence>
<evidence type="ECO:0000313" key="7">
    <source>
        <dbReference type="EMBL" id="GEN72081.1"/>
    </source>
</evidence>
<dbReference type="InterPro" id="IPR036866">
    <property type="entry name" value="RibonucZ/Hydroxyglut_hydro"/>
</dbReference>
<name>A0A511YA58_9FLAO</name>
<dbReference type="EMBL" id="BJYI01000006">
    <property type="protein sequence ID" value="GEN72081.1"/>
    <property type="molecule type" value="Genomic_DNA"/>
</dbReference>
<keyword evidence="4" id="KW-0378">Hydrolase</keyword>
<dbReference type="PANTHER" id="PTHR42978">
    <property type="entry name" value="QUORUM-QUENCHING LACTONASE YTNP-RELATED-RELATED"/>
    <property type="match status" value="1"/>
</dbReference>
<keyword evidence="5" id="KW-0862">Zinc</keyword>
<evidence type="ECO:0000313" key="8">
    <source>
        <dbReference type="Proteomes" id="UP000321150"/>
    </source>
</evidence>
<dbReference type="GO" id="GO:0046872">
    <property type="term" value="F:metal ion binding"/>
    <property type="evidence" value="ECO:0007669"/>
    <property type="project" value="UniProtKB-KW"/>
</dbReference>